<dbReference type="PROSITE" id="PS50003">
    <property type="entry name" value="PH_DOMAIN"/>
    <property type="match status" value="1"/>
</dbReference>
<evidence type="ECO:0000259" key="18">
    <source>
        <dbReference type="PROSITE" id="PS50031"/>
    </source>
</evidence>
<dbReference type="CDD" id="cd00052">
    <property type="entry name" value="EH"/>
    <property type="match status" value="2"/>
</dbReference>
<dbReference type="SMART" id="SM00239">
    <property type="entry name" value="C2"/>
    <property type="match status" value="1"/>
</dbReference>
<keyword evidence="6" id="KW-0479">Metal-binding</keyword>
<feature type="domain" description="EH" evidence="18">
    <location>
        <begin position="192"/>
        <end position="281"/>
    </location>
</feature>
<evidence type="ECO:0000256" key="4">
    <source>
        <dbReference type="ARBA" id="ARBA00022490"/>
    </source>
</evidence>
<feature type="region of interest" description="Disordered" evidence="13">
    <location>
        <begin position="863"/>
        <end position="886"/>
    </location>
</feature>
<dbReference type="GO" id="GO:0030027">
    <property type="term" value="C:lamellipodium"/>
    <property type="evidence" value="ECO:0007669"/>
    <property type="project" value="UniProtKB-SubCell"/>
</dbReference>
<dbReference type="InterPro" id="IPR011993">
    <property type="entry name" value="PH-like_dom_sf"/>
</dbReference>
<evidence type="ECO:0000259" key="16">
    <source>
        <dbReference type="PROSITE" id="PS50004"/>
    </source>
</evidence>
<feature type="region of interest" description="Disordered" evidence="13">
    <location>
        <begin position="707"/>
        <end position="745"/>
    </location>
</feature>
<dbReference type="Gene3D" id="2.30.29.30">
    <property type="entry name" value="Pleckstrin-homology domain (PH domain)/Phosphotyrosine-binding domain (PTB)"/>
    <property type="match status" value="1"/>
</dbReference>
<dbReference type="PROSITE" id="PS50002">
    <property type="entry name" value="SH3"/>
    <property type="match status" value="5"/>
</dbReference>
<dbReference type="GO" id="GO:0006887">
    <property type="term" value="P:exocytosis"/>
    <property type="evidence" value="ECO:0007669"/>
    <property type="project" value="UniProtKB-KW"/>
</dbReference>
<dbReference type="PRINTS" id="PR00499">
    <property type="entry name" value="P67PHOX"/>
</dbReference>
<dbReference type="Pfam" id="PF16617">
    <property type="entry name" value="INTAP"/>
    <property type="match status" value="1"/>
</dbReference>
<keyword evidence="5" id="KW-0254">Endocytosis</keyword>
<feature type="coiled-coil region" evidence="12">
    <location>
        <begin position="486"/>
        <end position="520"/>
    </location>
</feature>
<dbReference type="PRINTS" id="PR00452">
    <property type="entry name" value="SH3DOMAIN"/>
</dbReference>
<dbReference type="GO" id="GO:0005509">
    <property type="term" value="F:calcium ion binding"/>
    <property type="evidence" value="ECO:0007669"/>
    <property type="project" value="InterPro"/>
</dbReference>
<evidence type="ECO:0000256" key="3">
    <source>
        <dbReference type="ARBA" id="ARBA00022443"/>
    </source>
</evidence>
<evidence type="ECO:0000256" key="6">
    <source>
        <dbReference type="ARBA" id="ARBA00022723"/>
    </source>
</evidence>
<dbReference type="InterPro" id="IPR000008">
    <property type="entry name" value="C2_dom"/>
</dbReference>
<feature type="domain" description="PH" evidence="15">
    <location>
        <begin position="1342"/>
        <end position="1451"/>
    </location>
</feature>
<keyword evidence="12" id="KW-0175">Coiled coil</keyword>
<dbReference type="GO" id="GO:0015031">
    <property type="term" value="P:protein transport"/>
    <property type="evidence" value="ECO:0007669"/>
    <property type="project" value="UniProtKB-KW"/>
</dbReference>
<dbReference type="InterPro" id="IPR035899">
    <property type="entry name" value="DBL_dom_sf"/>
</dbReference>
<feature type="region of interest" description="Disordered" evidence="13">
    <location>
        <begin position="282"/>
        <end position="315"/>
    </location>
</feature>
<dbReference type="CDD" id="cd08375">
    <property type="entry name" value="C2_Intersectin"/>
    <property type="match status" value="1"/>
</dbReference>
<dbReference type="Gene3D" id="2.60.40.150">
    <property type="entry name" value="C2 domain"/>
    <property type="match status" value="1"/>
</dbReference>
<dbReference type="SMART" id="SM00027">
    <property type="entry name" value="EH"/>
    <property type="match status" value="2"/>
</dbReference>
<feature type="domain" description="SH3" evidence="14">
    <location>
        <begin position="960"/>
        <end position="1024"/>
    </location>
</feature>
<feature type="domain" description="EF-hand" evidence="19">
    <location>
        <begin position="55"/>
        <end position="90"/>
    </location>
</feature>
<dbReference type="Gene3D" id="2.30.30.40">
    <property type="entry name" value="SH3 Domains"/>
    <property type="match status" value="5"/>
</dbReference>
<dbReference type="PANTHER" id="PTHR46006">
    <property type="entry name" value="RHO GUANINE NUCLEOTIDE EXCHANGE FACTOR AT 64C, ISOFORM A"/>
    <property type="match status" value="1"/>
</dbReference>
<comment type="subcellular location">
    <subcellularLocation>
        <location evidence="1">Cell projection</location>
    </subcellularLocation>
    <subcellularLocation>
        <location evidence="2">Cytoplasm</location>
    </subcellularLocation>
    <subcellularLocation>
        <location evidence="10">Synapse</location>
    </subcellularLocation>
</comment>
<evidence type="ECO:0000256" key="7">
    <source>
        <dbReference type="ARBA" id="ARBA00022837"/>
    </source>
</evidence>
<evidence type="ECO:0000256" key="8">
    <source>
        <dbReference type="ARBA" id="ARBA00023018"/>
    </source>
</evidence>
<dbReference type="SUPFAM" id="SSF48065">
    <property type="entry name" value="DBL homology domain (DH-domain)"/>
    <property type="match status" value="1"/>
</dbReference>
<dbReference type="GO" id="GO:0005085">
    <property type="term" value="F:guanyl-nucleotide exchange factor activity"/>
    <property type="evidence" value="ECO:0007669"/>
    <property type="project" value="InterPro"/>
</dbReference>
<organism evidence="20 21">
    <name type="scientific">Gadus morhua</name>
    <name type="common">Atlantic cod</name>
    <dbReference type="NCBI Taxonomy" id="8049"/>
    <lineage>
        <taxon>Eukaryota</taxon>
        <taxon>Metazoa</taxon>
        <taxon>Chordata</taxon>
        <taxon>Craniata</taxon>
        <taxon>Vertebrata</taxon>
        <taxon>Euteleostomi</taxon>
        <taxon>Actinopterygii</taxon>
        <taxon>Neopterygii</taxon>
        <taxon>Teleostei</taxon>
        <taxon>Neoteleostei</taxon>
        <taxon>Acanthomorphata</taxon>
        <taxon>Zeiogadaria</taxon>
        <taxon>Gadariae</taxon>
        <taxon>Gadiformes</taxon>
        <taxon>Gadoidei</taxon>
        <taxon>Gadidae</taxon>
        <taxon>Gadus</taxon>
    </lineage>
</organism>
<protein>
    <submittedName>
        <fullName evidence="20">Intersectin 1 (SH3 domain protein)</fullName>
    </submittedName>
</protein>
<dbReference type="InterPro" id="IPR000261">
    <property type="entry name" value="EH_dom"/>
</dbReference>
<dbReference type="GO" id="GO:0035025">
    <property type="term" value="P:positive regulation of Rho protein signal transduction"/>
    <property type="evidence" value="ECO:0007669"/>
    <property type="project" value="TreeGrafter"/>
</dbReference>
<dbReference type="PROSITE" id="PS50031">
    <property type="entry name" value="EH"/>
    <property type="match status" value="2"/>
</dbReference>
<dbReference type="GO" id="GO:0045202">
    <property type="term" value="C:synapse"/>
    <property type="evidence" value="ECO:0007669"/>
    <property type="project" value="UniProtKB-SubCell"/>
</dbReference>
<keyword evidence="3 11" id="KW-0728">SH3 domain</keyword>
<dbReference type="InterPro" id="IPR002048">
    <property type="entry name" value="EF_hand_dom"/>
</dbReference>
<evidence type="ECO:0000259" key="15">
    <source>
        <dbReference type="PROSITE" id="PS50003"/>
    </source>
</evidence>
<dbReference type="InterPro" id="IPR001452">
    <property type="entry name" value="SH3_domain"/>
</dbReference>
<feature type="domain" description="SH3" evidence="14">
    <location>
        <begin position="645"/>
        <end position="706"/>
    </location>
</feature>
<evidence type="ECO:0000259" key="17">
    <source>
        <dbReference type="PROSITE" id="PS50010"/>
    </source>
</evidence>
<dbReference type="InterPro" id="IPR051480">
    <property type="entry name" value="Endocytic_GEF_Adapter"/>
</dbReference>
<dbReference type="GO" id="GO:0043005">
    <property type="term" value="C:neuron projection"/>
    <property type="evidence" value="ECO:0007669"/>
    <property type="project" value="UniProtKB-KW"/>
</dbReference>
<dbReference type="PROSITE" id="PS00018">
    <property type="entry name" value="EF_HAND_1"/>
    <property type="match status" value="2"/>
</dbReference>
<reference evidence="20" key="2">
    <citation type="submission" date="2025-09" db="UniProtKB">
        <authorList>
            <consortium name="Ensembl"/>
        </authorList>
    </citation>
    <scope>IDENTIFICATION</scope>
</reference>
<dbReference type="CDD" id="cd13264">
    <property type="entry name" value="PH_ITSN"/>
    <property type="match status" value="1"/>
</dbReference>
<feature type="compositionally biased region" description="Low complexity" evidence="13">
    <location>
        <begin position="736"/>
        <end position="745"/>
    </location>
</feature>
<dbReference type="SMART" id="SM00233">
    <property type="entry name" value="PH"/>
    <property type="match status" value="1"/>
</dbReference>
<dbReference type="Pfam" id="PF00621">
    <property type="entry name" value="RhoGEF"/>
    <property type="match status" value="1"/>
</dbReference>
<dbReference type="PROSITE" id="PS00741">
    <property type="entry name" value="DH_1"/>
    <property type="match status" value="1"/>
</dbReference>
<dbReference type="GO" id="GO:0006897">
    <property type="term" value="P:endocytosis"/>
    <property type="evidence" value="ECO:0007669"/>
    <property type="project" value="UniProtKB-KW"/>
</dbReference>
<feature type="domain" description="EF-hand" evidence="19">
    <location>
        <begin position="225"/>
        <end position="260"/>
    </location>
</feature>
<feature type="domain" description="SH3" evidence="14">
    <location>
        <begin position="886"/>
        <end position="944"/>
    </location>
</feature>
<evidence type="ECO:0000259" key="14">
    <source>
        <dbReference type="PROSITE" id="PS50002"/>
    </source>
</evidence>
<dbReference type="InterPro" id="IPR036028">
    <property type="entry name" value="SH3-like_dom_sf"/>
</dbReference>
<dbReference type="SUPFAM" id="SSF47473">
    <property type="entry name" value="EF-hand"/>
    <property type="match status" value="2"/>
</dbReference>
<evidence type="ECO:0000256" key="1">
    <source>
        <dbReference type="ARBA" id="ARBA00004316"/>
    </source>
</evidence>
<dbReference type="GO" id="GO:0005635">
    <property type="term" value="C:nuclear envelope"/>
    <property type="evidence" value="ECO:0007669"/>
    <property type="project" value="UniProtKB-SubCell"/>
</dbReference>
<dbReference type="CDD" id="cd11993">
    <property type="entry name" value="SH3_Intersectin1_4"/>
    <property type="match status" value="1"/>
</dbReference>
<evidence type="ECO:0000256" key="5">
    <source>
        <dbReference type="ARBA" id="ARBA00022583"/>
    </source>
</evidence>
<reference evidence="20" key="1">
    <citation type="submission" date="2025-08" db="UniProtKB">
        <authorList>
            <consortium name="Ensembl"/>
        </authorList>
    </citation>
    <scope>IDENTIFICATION</scope>
</reference>
<dbReference type="GO" id="GO:0005886">
    <property type="term" value="C:plasma membrane"/>
    <property type="evidence" value="ECO:0007669"/>
    <property type="project" value="UniProtKB-SubCell"/>
</dbReference>
<dbReference type="CDD" id="cd11840">
    <property type="entry name" value="SH3_Intersectin_5"/>
    <property type="match status" value="1"/>
</dbReference>
<feature type="region of interest" description="Disordered" evidence="13">
    <location>
        <begin position="935"/>
        <end position="959"/>
    </location>
</feature>
<dbReference type="PANTHER" id="PTHR46006:SF9">
    <property type="entry name" value="INTERSECTIN-1"/>
    <property type="match status" value="1"/>
</dbReference>
<feature type="domain" description="DH" evidence="17">
    <location>
        <begin position="1117"/>
        <end position="1303"/>
    </location>
</feature>
<dbReference type="CDD" id="cd11837">
    <property type="entry name" value="SH3_Intersectin_2"/>
    <property type="match status" value="1"/>
</dbReference>
<dbReference type="InterPro" id="IPR032140">
    <property type="entry name" value="INTAP"/>
</dbReference>
<dbReference type="Gene3D" id="1.10.238.10">
    <property type="entry name" value="EF-hand"/>
    <property type="match status" value="2"/>
</dbReference>
<dbReference type="SMART" id="SM00326">
    <property type="entry name" value="SH3"/>
    <property type="match status" value="5"/>
</dbReference>
<keyword evidence="9" id="KW-0966">Cell projection</keyword>
<evidence type="ECO:0000313" key="20">
    <source>
        <dbReference type="Ensembl" id="ENSGMOP00000043245.1"/>
    </source>
</evidence>
<dbReference type="InterPro" id="IPR011992">
    <property type="entry name" value="EF-hand-dom_pair"/>
</dbReference>
<dbReference type="SMART" id="SM00054">
    <property type="entry name" value="EFh"/>
    <property type="match status" value="2"/>
</dbReference>
<dbReference type="GO" id="GO:0055037">
    <property type="term" value="C:recycling endosome"/>
    <property type="evidence" value="ECO:0007669"/>
    <property type="project" value="UniProtKB-SubCell"/>
</dbReference>
<proteinExistence type="predicted"/>
<keyword evidence="21" id="KW-1185">Reference proteome</keyword>
<dbReference type="PROSITE" id="PS50222">
    <property type="entry name" value="EF_HAND_2"/>
    <property type="match status" value="2"/>
</dbReference>
<accession>A0A8C5FKC4</accession>
<dbReference type="GeneTree" id="ENSGT00940000157065"/>
<evidence type="ECO:0000256" key="10">
    <source>
        <dbReference type="ARBA" id="ARBA00034103"/>
    </source>
</evidence>
<dbReference type="Pfam" id="PF12763">
    <property type="entry name" value="EH"/>
    <property type="match status" value="2"/>
</dbReference>
<evidence type="ECO:0000259" key="19">
    <source>
        <dbReference type="PROSITE" id="PS50222"/>
    </source>
</evidence>
<keyword evidence="4" id="KW-0963">Cytoplasm</keyword>
<dbReference type="InterPro" id="IPR018247">
    <property type="entry name" value="EF_Hand_1_Ca_BS"/>
</dbReference>
<dbReference type="GO" id="GO:0035556">
    <property type="term" value="P:intracellular signal transduction"/>
    <property type="evidence" value="ECO:0007669"/>
    <property type="project" value="InterPro"/>
</dbReference>
<evidence type="ECO:0000256" key="12">
    <source>
        <dbReference type="SAM" id="Coils"/>
    </source>
</evidence>
<dbReference type="CDD" id="cd11987">
    <property type="entry name" value="SH3_Intersectin1_1"/>
    <property type="match status" value="1"/>
</dbReference>
<dbReference type="InterPro" id="IPR000219">
    <property type="entry name" value="DH_dom"/>
</dbReference>
<feature type="coiled-coil region" evidence="12">
    <location>
        <begin position="324"/>
        <end position="423"/>
    </location>
</feature>
<dbReference type="Pfam" id="PF00018">
    <property type="entry name" value="SH3_1"/>
    <property type="match status" value="2"/>
</dbReference>
<dbReference type="Pfam" id="PF14604">
    <property type="entry name" value="SH3_9"/>
    <property type="match status" value="1"/>
</dbReference>
<feature type="region of interest" description="Disordered" evidence="13">
    <location>
        <begin position="577"/>
        <end position="612"/>
    </location>
</feature>
<dbReference type="Pfam" id="PF00168">
    <property type="entry name" value="C2"/>
    <property type="match status" value="1"/>
</dbReference>
<dbReference type="Proteomes" id="UP000694546">
    <property type="component" value="Chromosome 15"/>
</dbReference>
<feature type="domain" description="EH" evidence="18">
    <location>
        <begin position="23"/>
        <end position="111"/>
    </location>
</feature>
<dbReference type="SUPFAM" id="SSF50729">
    <property type="entry name" value="PH domain-like"/>
    <property type="match status" value="1"/>
</dbReference>
<dbReference type="GO" id="GO:0005905">
    <property type="term" value="C:clathrin-coated pit"/>
    <property type="evidence" value="ECO:0007669"/>
    <property type="project" value="UniProtKB-SubCell"/>
</dbReference>
<dbReference type="SUPFAM" id="SSF50044">
    <property type="entry name" value="SH3-domain"/>
    <property type="match status" value="5"/>
</dbReference>
<dbReference type="CDD" id="cd00160">
    <property type="entry name" value="RhoGEF"/>
    <property type="match status" value="1"/>
</dbReference>
<dbReference type="SUPFAM" id="SSF49562">
    <property type="entry name" value="C2 domain (Calcium/lipid-binding domain, CaLB)"/>
    <property type="match status" value="1"/>
</dbReference>
<dbReference type="InterPro" id="IPR035892">
    <property type="entry name" value="C2_domain_sf"/>
</dbReference>
<evidence type="ECO:0000256" key="9">
    <source>
        <dbReference type="ARBA" id="ARBA00023273"/>
    </source>
</evidence>
<evidence type="ECO:0000256" key="11">
    <source>
        <dbReference type="PROSITE-ProRule" id="PRU00192"/>
    </source>
</evidence>
<dbReference type="Pfam" id="PF07653">
    <property type="entry name" value="SH3_2"/>
    <property type="match status" value="2"/>
</dbReference>
<evidence type="ECO:0000256" key="13">
    <source>
        <dbReference type="SAM" id="MobiDB-lite"/>
    </source>
</evidence>
<dbReference type="Pfam" id="PF16652">
    <property type="entry name" value="PH_13"/>
    <property type="match status" value="1"/>
</dbReference>
<dbReference type="InterPro" id="IPR001849">
    <property type="entry name" value="PH_domain"/>
</dbReference>
<sequence length="1601" mass="180207">MAQFPTTFAGWFLSDVFMISLDERAKHDQQFHSLAPAGGYITGDQARNFFLQSGLPPPILAQIWALADMNSDGRMDIYEFSIAMKLIKLKLQGHPLPSSLPPSMPPMASIAAGLPGVPPLPLPPLLLGVSPPLTSSAPPPLPPPISNGAPPTGIIQPIAVFPHPGTKFKHNFTKVTKDALTPPPDWAVPQSSRLKYRQLFNSQDKMMSGHLTGPQARTILMQSSLPQTQLASIWSLSDIDQDGKLTAEEFILAMHLIDMAMSGLPLPPILPPDYLPPTFRRVRSDSVQSDQKSVQEEAEEEAETNQKLPVTFEDKKRENFERGNLELEKRRQALLELQRKEQERLATLEREEQERKAAKRELERQRQLEWERQRRQELLTQRNREQESIVLLKARKKTLEFELEALNDKKSQLEGKLQDVRFRLSAQRREVEQTNQTRETRIAEITLLQQQLQDSQQWLGRLIPDKQCLNDQLKQVQQNSLHRDSLNSLQKAVDQKESSRQQLKDQLDSVEKETRSKLLEIDAFNTQLKVPFNTHSTVECPSEEVGAWRGEGGALAPKVPSPGGTSASQAWLNRVTLEEEERKRRGMEEEEEGRKQTLEGGQEKEDEGIANKDVQDKVNKLFKRAPAPGLLEQKVPVTSFDQQPMKVVYYRALYPFDARSHDEISIAPGDIVMVDESQTGEPGWLGGELRGRTGWFPANYAERIPDSEAPISLRSSASATPTPTRQPVATPPPAPGQSSSASSVSSNWADFSTTYVPADSSNPSLSVPSAQLRQRSAFTPATMTSGSSPSPVLGQGEKVEGLQAQALYPWRAKKDNHLNFNKNEVITVLEQQDMWWLGELQSGQRGWFPKSYVKLISASMTAPESGASESPPCGKHPSPSPTKLSDSGEEYMAMYTYESSEQGDLSFQQGDVVLVTRKEGDWWTGVVSGKNGVFPSNYVKPRDSSSESLGPAGKTGSLGKKPEIAQVIAPYSATGAEQLTLAPGQLILIRKKNPGGWWEGELQARGKKRQIGWFPANYVKLLSPSTSKTTPTEPLPPKLVIGMYDYVAQNDDELAFLKGQVITVISKDDCDWWKGELNGREGLFPSNYVKLTTDTDPSTQWCADLHLLDMLSPMERKRQGYTHELIVTEENYVNDLQLVTEIFQKPLLECELVTEKEVAMIFVNWKELIMCNIKLLKALRVRKKMSGDRMPVKMIGDILTNQLPHMQPYIRFCSCQLNGATLIQQKTDDNPEVKDFLKRLAMDPRCKGMPLSSFLLKPMQRVTRYPLIIKNILENTPEPHPDHSHLKAALEKAEELCSQVNEGVREKENSDRLEWIQAHVQCEGLSEQLVFNSVTNCLGPRKFLHSGKLFKAKSSKELYGFLFNDFLLLTQVTKPLGFSASDKVFSSKTHLQYRMYKTPIFLNEVLVKLPTDPSGDEPLFHISHIDRVYTLRAESINERTAWVQKIKAASELFIETEKKKREKAYLVRSQRATGIGRLMVNIVEGIELKPCRSHGKSNPYCEVTMGSQCHITKTLQDTLNPKWNSNCQFFIKDLEQDVLCVTVFERDQFSPDDFLGRTEIRLAEIKKDQGSKGPITKRLLLHEVPTGEIVVRLDLQLFEEP</sequence>
<feature type="compositionally biased region" description="Polar residues" evidence="13">
    <location>
        <begin position="713"/>
        <end position="727"/>
    </location>
</feature>
<evidence type="ECO:0000256" key="2">
    <source>
        <dbReference type="ARBA" id="ARBA00004496"/>
    </source>
</evidence>
<feature type="domain" description="C2" evidence="16">
    <location>
        <begin position="1459"/>
        <end position="1575"/>
    </location>
</feature>
<keyword evidence="7" id="KW-0106">Calcium</keyword>
<dbReference type="PROSITE" id="PS50004">
    <property type="entry name" value="C2"/>
    <property type="match status" value="1"/>
</dbReference>
<dbReference type="Gene3D" id="1.20.900.10">
    <property type="entry name" value="Dbl homology (DH) domain"/>
    <property type="match status" value="1"/>
</dbReference>
<dbReference type="SMART" id="SM00325">
    <property type="entry name" value="RhoGEF"/>
    <property type="match status" value="1"/>
</dbReference>
<dbReference type="PROSITE" id="PS50010">
    <property type="entry name" value="DH_2"/>
    <property type="match status" value="1"/>
</dbReference>
<dbReference type="InterPro" id="IPR001331">
    <property type="entry name" value="GDS_CDC24_CS"/>
</dbReference>
<keyword evidence="8" id="KW-0770">Synapse</keyword>
<feature type="domain" description="SH3" evidence="14">
    <location>
        <begin position="1035"/>
        <end position="1094"/>
    </location>
</feature>
<dbReference type="Ensembl" id="ENSGMOT00000035228.1">
    <property type="protein sequence ID" value="ENSGMOP00000043245.1"/>
    <property type="gene ID" value="ENSGMOG00000016822.2"/>
</dbReference>
<feature type="domain" description="SH3" evidence="14">
    <location>
        <begin position="799"/>
        <end position="858"/>
    </location>
</feature>
<evidence type="ECO:0000313" key="21">
    <source>
        <dbReference type="Proteomes" id="UP000694546"/>
    </source>
</evidence>
<name>A0A8C5FKC4_GADMO</name>